<dbReference type="Gene3D" id="1.25.40.20">
    <property type="entry name" value="Ankyrin repeat-containing domain"/>
    <property type="match status" value="1"/>
</dbReference>
<dbReference type="PANTHER" id="PTHR24121:SF21">
    <property type="entry name" value="ANKYRIN REPEAT FAMILY PROTEIN"/>
    <property type="match status" value="1"/>
</dbReference>
<dbReference type="InterPro" id="IPR002110">
    <property type="entry name" value="Ankyrin_rpt"/>
</dbReference>
<feature type="repeat" description="ANK" evidence="1">
    <location>
        <begin position="129"/>
        <end position="153"/>
    </location>
</feature>
<keyword evidence="4" id="KW-1185">Reference proteome</keyword>
<evidence type="ECO:0000256" key="2">
    <source>
        <dbReference type="SAM" id="MobiDB-lite"/>
    </source>
</evidence>
<sequence>MAITSDFYMSEGSSPSRWGGNDSDNESELEEPSSKDNRMEIIEGRGSMNPAIYKAAITGNVDDFRAMTVLWNPDSVVANSISSLKTLQAIFQSILLRVLGINDQSTVQTLISNAIEKDVKDGLKAANKEGNTPLHLVLKNRHKKVAKLLFDKNKEASCCLNKEDKSPLYMAVEAGYLNLVTVMITYCYSAEMNNSDKMRQ</sequence>
<gene>
    <name evidence="3" type="ORF">F0562_010862</name>
</gene>
<dbReference type="PROSITE" id="PS50297">
    <property type="entry name" value="ANK_REP_REGION"/>
    <property type="match status" value="1"/>
</dbReference>
<dbReference type="SUPFAM" id="SSF48403">
    <property type="entry name" value="Ankyrin repeat"/>
    <property type="match status" value="1"/>
</dbReference>
<keyword evidence="1" id="KW-0040">ANK repeat</keyword>
<dbReference type="PROSITE" id="PS50088">
    <property type="entry name" value="ANK_REPEAT"/>
    <property type="match status" value="1"/>
</dbReference>
<evidence type="ECO:0000313" key="4">
    <source>
        <dbReference type="Proteomes" id="UP000325577"/>
    </source>
</evidence>
<evidence type="ECO:0000313" key="3">
    <source>
        <dbReference type="EMBL" id="KAA8524414.1"/>
    </source>
</evidence>
<dbReference type="OrthoDB" id="1847170at2759"/>
<dbReference type="Pfam" id="PF12796">
    <property type="entry name" value="Ank_2"/>
    <property type="match status" value="1"/>
</dbReference>
<dbReference type="AlphaFoldDB" id="A0A5J5A2I6"/>
<dbReference type="SMART" id="SM00248">
    <property type="entry name" value="ANK"/>
    <property type="match status" value="2"/>
</dbReference>
<organism evidence="3 4">
    <name type="scientific">Nyssa sinensis</name>
    <dbReference type="NCBI Taxonomy" id="561372"/>
    <lineage>
        <taxon>Eukaryota</taxon>
        <taxon>Viridiplantae</taxon>
        <taxon>Streptophyta</taxon>
        <taxon>Embryophyta</taxon>
        <taxon>Tracheophyta</taxon>
        <taxon>Spermatophyta</taxon>
        <taxon>Magnoliopsida</taxon>
        <taxon>eudicotyledons</taxon>
        <taxon>Gunneridae</taxon>
        <taxon>Pentapetalae</taxon>
        <taxon>asterids</taxon>
        <taxon>Cornales</taxon>
        <taxon>Nyssaceae</taxon>
        <taxon>Nyssa</taxon>
    </lineage>
</organism>
<feature type="region of interest" description="Disordered" evidence="2">
    <location>
        <begin position="1"/>
        <end position="37"/>
    </location>
</feature>
<protein>
    <submittedName>
        <fullName evidence="3">Uncharacterized protein</fullName>
    </submittedName>
</protein>
<reference evidence="3 4" key="1">
    <citation type="submission" date="2019-09" db="EMBL/GenBank/DDBJ databases">
        <title>A chromosome-level genome assembly of the Chinese tupelo Nyssa sinensis.</title>
        <authorList>
            <person name="Yang X."/>
            <person name="Kang M."/>
            <person name="Yang Y."/>
            <person name="Xiong H."/>
            <person name="Wang M."/>
            <person name="Zhang Z."/>
            <person name="Wang Z."/>
            <person name="Wu H."/>
            <person name="Ma T."/>
            <person name="Liu J."/>
            <person name="Xi Z."/>
        </authorList>
    </citation>
    <scope>NUCLEOTIDE SEQUENCE [LARGE SCALE GENOMIC DNA]</scope>
    <source>
        <strain evidence="3">J267</strain>
        <tissue evidence="3">Leaf</tissue>
    </source>
</reference>
<dbReference type="InterPro" id="IPR036770">
    <property type="entry name" value="Ankyrin_rpt-contain_sf"/>
</dbReference>
<proteinExistence type="predicted"/>
<name>A0A5J5A2I6_9ASTE</name>
<dbReference type="Proteomes" id="UP000325577">
    <property type="component" value="Linkage Group LG4"/>
</dbReference>
<accession>A0A5J5A2I6</accession>
<dbReference type="PANTHER" id="PTHR24121">
    <property type="entry name" value="NO MECHANORECEPTOR POTENTIAL C, ISOFORM D-RELATED"/>
    <property type="match status" value="1"/>
</dbReference>
<dbReference type="EMBL" id="CM018047">
    <property type="protein sequence ID" value="KAA8524414.1"/>
    <property type="molecule type" value="Genomic_DNA"/>
</dbReference>
<evidence type="ECO:0000256" key="1">
    <source>
        <dbReference type="PROSITE-ProRule" id="PRU00023"/>
    </source>
</evidence>